<keyword evidence="5" id="KW-0934">Plastid</keyword>
<accession>A0A6N0GXI6</accession>
<evidence type="ECO:0000256" key="4">
    <source>
        <dbReference type="RuleBase" id="RU003660"/>
    </source>
</evidence>
<dbReference type="PROSITE" id="PS00053">
    <property type="entry name" value="RIBOSOMAL_S8"/>
    <property type="match status" value="1"/>
</dbReference>
<dbReference type="AlphaFoldDB" id="A0A6N0GXI6"/>
<dbReference type="InterPro" id="IPR035987">
    <property type="entry name" value="Ribosomal_uS8_sf"/>
</dbReference>
<protein>
    <submittedName>
        <fullName evidence="5">Ribosomal protein S8</fullName>
    </submittedName>
</protein>
<geneLocation type="plastid" evidence="5"/>
<dbReference type="Pfam" id="PF00410">
    <property type="entry name" value="Ribosomal_S8"/>
    <property type="match status" value="1"/>
</dbReference>
<proteinExistence type="inferred from homology"/>
<sequence>MITCIRNANLSKAKTVEVPATHITRSIANILLEEGYITNVRERQYNTVCMLVITLKYQTKTRKPHITIIKYISKPGLRVYSNHQDLPKFLGEMGIVILSTSKGIMIDREARAQKVGGEVLCYVW</sequence>
<dbReference type="Gene3D" id="3.30.1490.10">
    <property type="match status" value="1"/>
</dbReference>
<dbReference type="HAMAP" id="MF_01302_B">
    <property type="entry name" value="Ribosomal_uS8_B"/>
    <property type="match status" value="1"/>
</dbReference>
<dbReference type="GO" id="GO:1990904">
    <property type="term" value="C:ribonucleoprotein complex"/>
    <property type="evidence" value="ECO:0007669"/>
    <property type="project" value="UniProtKB-KW"/>
</dbReference>
<evidence type="ECO:0000256" key="1">
    <source>
        <dbReference type="ARBA" id="ARBA00006471"/>
    </source>
</evidence>
<dbReference type="GO" id="GO:0005840">
    <property type="term" value="C:ribosome"/>
    <property type="evidence" value="ECO:0007669"/>
    <property type="project" value="UniProtKB-KW"/>
</dbReference>
<dbReference type="Gene3D" id="3.30.1370.30">
    <property type="match status" value="1"/>
</dbReference>
<comment type="similarity">
    <text evidence="1 4">Belongs to the universal ribosomal protein uS8 family.</text>
</comment>
<evidence type="ECO:0000313" key="5">
    <source>
        <dbReference type="EMBL" id="QKQ14672.1"/>
    </source>
</evidence>
<dbReference type="GO" id="GO:0005737">
    <property type="term" value="C:cytoplasm"/>
    <property type="evidence" value="ECO:0007669"/>
    <property type="project" value="UniProtKB-ARBA"/>
</dbReference>
<dbReference type="SUPFAM" id="SSF56047">
    <property type="entry name" value="Ribosomal protein S8"/>
    <property type="match status" value="1"/>
</dbReference>
<organism evidence="5">
    <name type="scientific">Zygnema circumcarinatum</name>
    <name type="common">Green alga</name>
    <dbReference type="NCBI Taxonomy" id="35869"/>
    <lineage>
        <taxon>Eukaryota</taxon>
        <taxon>Viridiplantae</taxon>
        <taxon>Streptophyta</taxon>
        <taxon>Zygnematophyceae</taxon>
        <taxon>Zygnematophycidae</taxon>
        <taxon>Zygnematales</taxon>
        <taxon>Zygnemataceae</taxon>
        <taxon>Zygnema</taxon>
    </lineage>
</organism>
<reference evidence="5" key="1">
    <citation type="journal article" date="2020" name="J. Exp. Bot.">
        <title>Zygnema circumcarinatum UTEX 1559 chloroplast and mitochondrial genomes provide insight into land plant evolution.</title>
        <authorList>
            <person name="Orton L.M."/>
            <person name="Fitzek E."/>
            <person name="Feng X."/>
            <person name="Grayburn W.S."/>
            <person name="Mower J.P."/>
            <person name="Liu K."/>
            <person name="Zhang C."/>
            <person name="Duvall M.R."/>
            <person name="Yin Y."/>
        </authorList>
    </citation>
    <scope>NUCLEOTIDE SEQUENCE</scope>
    <source>
        <strain evidence="5">UTEX 1559 mating type +</strain>
    </source>
</reference>
<dbReference type="PANTHER" id="PTHR11758">
    <property type="entry name" value="40S RIBOSOMAL PROTEIN S15A"/>
    <property type="match status" value="1"/>
</dbReference>
<evidence type="ECO:0000256" key="3">
    <source>
        <dbReference type="ARBA" id="ARBA00023274"/>
    </source>
</evidence>
<dbReference type="InterPro" id="IPR047863">
    <property type="entry name" value="Ribosomal_uS8_CS"/>
</dbReference>
<dbReference type="EMBL" id="MT040697">
    <property type="protein sequence ID" value="QKQ14672.1"/>
    <property type="molecule type" value="Genomic_DNA"/>
</dbReference>
<dbReference type="GO" id="GO:0003735">
    <property type="term" value="F:structural constituent of ribosome"/>
    <property type="evidence" value="ECO:0007669"/>
    <property type="project" value="InterPro"/>
</dbReference>
<gene>
    <name evidence="5" type="primary">rps8</name>
</gene>
<keyword evidence="2 4" id="KW-0689">Ribosomal protein</keyword>
<dbReference type="GO" id="GO:0006412">
    <property type="term" value="P:translation"/>
    <property type="evidence" value="ECO:0007669"/>
    <property type="project" value="InterPro"/>
</dbReference>
<dbReference type="NCBIfam" id="NF001109">
    <property type="entry name" value="PRK00136.1"/>
    <property type="match status" value="1"/>
</dbReference>
<name>A0A6N0GXI6_ZYGCR</name>
<dbReference type="InterPro" id="IPR000630">
    <property type="entry name" value="Ribosomal_uS8"/>
</dbReference>
<keyword evidence="3 4" id="KW-0687">Ribonucleoprotein</keyword>
<evidence type="ECO:0000256" key="2">
    <source>
        <dbReference type="ARBA" id="ARBA00022980"/>
    </source>
</evidence>
<dbReference type="FunFam" id="3.30.1490.10:FF:000001">
    <property type="entry name" value="30S ribosomal protein S8"/>
    <property type="match status" value="1"/>
</dbReference>